<keyword evidence="2" id="KW-1133">Transmembrane helix</keyword>
<feature type="region of interest" description="Disordered" evidence="1">
    <location>
        <begin position="86"/>
        <end position="110"/>
    </location>
</feature>
<keyword evidence="2" id="KW-0812">Transmembrane</keyword>
<reference evidence="3" key="1">
    <citation type="submission" date="2022-07" db="EMBL/GenBank/DDBJ databases">
        <authorList>
            <person name="Macas J."/>
            <person name="Novak P."/>
            <person name="Neumann P."/>
        </authorList>
    </citation>
    <scope>NUCLEOTIDE SEQUENCE</scope>
</reference>
<comment type="caution">
    <text evidence="3">The sequence shown here is derived from an EMBL/GenBank/DDBJ whole genome shotgun (WGS) entry which is preliminary data.</text>
</comment>
<evidence type="ECO:0000256" key="2">
    <source>
        <dbReference type="SAM" id="Phobius"/>
    </source>
</evidence>
<sequence>MNLAHHSFWNMEMLLPSFKMFRSSDMFRSRLTILFGVWKLLPNFRLFRYMENIETFMLMLTILFGIWNIKARHFFPMQLQQAGNGTTITQGEDFSPQLPKGVEESQKVQK</sequence>
<dbReference type="EMBL" id="CAMAPF010000150">
    <property type="protein sequence ID" value="CAH9109391.1"/>
    <property type="molecule type" value="Genomic_DNA"/>
</dbReference>
<keyword evidence="2" id="KW-0472">Membrane</keyword>
<name>A0AAV0DT81_9ASTE</name>
<dbReference type="Proteomes" id="UP001152523">
    <property type="component" value="Unassembled WGS sequence"/>
</dbReference>
<proteinExistence type="predicted"/>
<evidence type="ECO:0000256" key="1">
    <source>
        <dbReference type="SAM" id="MobiDB-lite"/>
    </source>
</evidence>
<feature type="compositionally biased region" description="Basic and acidic residues" evidence="1">
    <location>
        <begin position="101"/>
        <end position="110"/>
    </location>
</feature>
<organism evidence="3 4">
    <name type="scientific">Cuscuta epithymum</name>
    <dbReference type="NCBI Taxonomy" id="186058"/>
    <lineage>
        <taxon>Eukaryota</taxon>
        <taxon>Viridiplantae</taxon>
        <taxon>Streptophyta</taxon>
        <taxon>Embryophyta</taxon>
        <taxon>Tracheophyta</taxon>
        <taxon>Spermatophyta</taxon>
        <taxon>Magnoliopsida</taxon>
        <taxon>eudicotyledons</taxon>
        <taxon>Gunneridae</taxon>
        <taxon>Pentapetalae</taxon>
        <taxon>asterids</taxon>
        <taxon>lamiids</taxon>
        <taxon>Solanales</taxon>
        <taxon>Convolvulaceae</taxon>
        <taxon>Cuscuteae</taxon>
        <taxon>Cuscuta</taxon>
        <taxon>Cuscuta subgen. Cuscuta</taxon>
    </lineage>
</organism>
<protein>
    <submittedName>
        <fullName evidence="3">Uncharacterized protein</fullName>
    </submittedName>
</protein>
<evidence type="ECO:0000313" key="3">
    <source>
        <dbReference type="EMBL" id="CAH9109391.1"/>
    </source>
</evidence>
<evidence type="ECO:0000313" key="4">
    <source>
        <dbReference type="Proteomes" id="UP001152523"/>
    </source>
</evidence>
<dbReference type="AlphaFoldDB" id="A0AAV0DT81"/>
<gene>
    <name evidence="3" type="ORF">CEPIT_LOCUS18698</name>
</gene>
<keyword evidence="4" id="KW-1185">Reference proteome</keyword>
<feature type="transmembrane region" description="Helical" evidence="2">
    <location>
        <begin position="52"/>
        <end position="69"/>
    </location>
</feature>
<accession>A0AAV0DT81</accession>